<organism evidence="1 2">
    <name type="scientific">Leptospira montravelensis</name>
    <dbReference type="NCBI Taxonomy" id="2484961"/>
    <lineage>
        <taxon>Bacteria</taxon>
        <taxon>Pseudomonadati</taxon>
        <taxon>Spirochaetota</taxon>
        <taxon>Spirochaetia</taxon>
        <taxon>Leptospirales</taxon>
        <taxon>Leptospiraceae</taxon>
        <taxon>Leptospira</taxon>
    </lineage>
</organism>
<gene>
    <name evidence="1" type="ORF">EHQ31_00805</name>
</gene>
<sequence length="297" mass="33988">MKKILIIIIGTTFFFNYCKKSNNEKNLTVIKPIKMIVNANGGLRIRKLPDINSEKIGLIPDGSVIESYGDVLQEMTIDGKNGKWMKIKHYDIVGYSFSGFLIHEDAFTNPIENEKTISGFRKLIPSFEKIDYNSEKDKRTFKLTENTGTVTFDSTIGIYRVISISPGDSEDEFNNYNFIFKENKLIFSDMNMFSLGLPKSFIKYKVVFQKSFGCATECDEYVQTENYEYAYISNSLMGETNYNSKTICSNKDGINNSCPVCSKSYKNESYTFQKKWIANLDGSIKEVIYEDKSISDL</sequence>
<protein>
    <submittedName>
        <fullName evidence="1">SH3 domain-containing protein</fullName>
    </submittedName>
</protein>
<dbReference type="Proteomes" id="UP000297465">
    <property type="component" value="Unassembled WGS sequence"/>
</dbReference>
<dbReference type="Gene3D" id="2.30.30.40">
    <property type="entry name" value="SH3 Domains"/>
    <property type="match status" value="1"/>
</dbReference>
<evidence type="ECO:0000313" key="1">
    <source>
        <dbReference type="EMBL" id="TGL06745.1"/>
    </source>
</evidence>
<accession>A0ABY2LZ47</accession>
<reference evidence="2" key="1">
    <citation type="journal article" date="2019" name="PLoS Negl. Trop. Dis.">
        <title>Revisiting the worldwide diversity of Leptospira species in the environment.</title>
        <authorList>
            <person name="Vincent A.T."/>
            <person name="Schiettekatte O."/>
            <person name="Bourhy P."/>
            <person name="Veyrier F.J."/>
            <person name="Picardeau M."/>
        </authorList>
    </citation>
    <scope>NUCLEOTIDE SEQUENCE [LARGE SCALE GENOMIC DNA]</scope>
    <source>
        <strain evidence="2">201800278</strain>
    </source>
</reference>
<proteinExistence type="predicted"/>
<keyword evidence="2" id="KW-1185">Reference proteome</keyword>
<dbReference type="EMBL" id="RQFO01000002">
    <property type="protein sequence ID" value="TGL06745.1"/>
    <property type="molecule type" value="Genomic_DNA"/>
</dbReference>
<evidence type="ECO:0000313" key="2">
    <source>
        <dbReference type="Proteomes" id="UP000297465"/>
    </source>
</evidence>
<comment type="caution">
    <text evidence="1">The sequence shown here is derived from an EMBL/GenBank/DDBJ whole genome shotgun (WGS) entry which is preliminary data.</text>
</comment>
<name>A0ABY2LZ47_9LEPT</name>
<dbReference type="RefSeq" id="WP_135568311.1">
    <property type="nucleotide sequence ID" value="NZ_RQFN01000005.1"/>
</dbReference>